<organism evidence="2 3">
    <name type="scientific">Candidatus Sediminicultor quintus</name>
    <dbReference type="NCBI Taxonomy" id="1797291"/>
    <lineage>
        <taxon>Bacteria</taxon>
        <taxon>Pseudomonadati</taxon>
        <taxon>Atribacterota</taxon>
        <taxon>Candidatus Phoenicimicrobiia</taxon>
        <taxon>Candidatus Pheonicimicrobiales</taxon>
        <taxon>Candidatus Phoenicimicrobiaceae</taxon>
        <taxon>Candidatus Sediminicultor</taxon>
    </lineage>
</organism>
<feature type="domain" description="AMP-dependent synthetase/ligase" evidence="1">
    <location>
        <begin position="11"/>
        <end position="144"/>
    </location>
</feature>
<dbReference type="Proteomes" id="UP000177701">
    <property type="component" value="Unassembled WGS sequence"/>
</dbReference>
<gene>
    <name evidence="2" type="ORF">A2V47_06940</name>
</gene>
<reference evidence="2 3" key="1">
    <citation type="journal article" date="2016" name="Nat. Commun.">
        <title>Thousands of microbial genomes shed light on interconnected biogeochemical processes in an aquifer system.</title>
        <authorList>
            <person name="Anantharaman K."/>
            <person name="Brown C.T."/>
            <person name="Hug L.A."/>
            <person name="Sharon I."/>
            <person name="Castelle C.J."/>
            <person name="Probst A.J."/>
            <person name="Thomas B.C."/>
            <person name="Singh A."/>
            <person name="Wilkins M.J."/>
            <person name="Karaoz U."/>
            <person name="Brodie E.L."/>
            <person name="Williams K.H."/>
            <person name="Hubbard S.S."/>
            <person name="Banfield J.F."/>
        </authorList>
    </citation>
    <scope>NUCLEOTIDE SEQUENCE [LARGE SCALE GENOMIC DNA]</scope>
</reference>
<dbReference type="InterPro" id="IPR042099">
    <property type="entry name" value="ANL_N_sf"/>
</dbReference>
<evidence type="ECO:0000259" key="1">
    <source>
        <dbReference type="Pfam" id="PF00501"/>
    </source>
</evidence>
<protein>
    <recommendedName>
        <fullName evidence="1">AMP-dependent synthetase/ligase domain-containing protein</fullName>
    </recommendedName>
</protein>
<dbReference type="Pfam" id="PF23562">
    <property type="entry name" value="AMP-binding_C_3"/>
    <property type="match status" value="1"/>
</dbReference>
<proteinExistence type="predicted"/>
<dbReference type="PANTHER" id="PTHR43813">
    <property type="entry name" value="ACYL-ACTIVATING ENZYME 16, CHLOROPLASTIC-RELATED"/>
    <property type="match status" value="1"/>
</dbReference>
<dbReference type="Gene3D" id="3.40.50.12780">
    <property type="entry name" value="N-terminal domain of ligase-like"/>
    <property type="match status" value="2"/>
</dbReference>
<dbReference type="SUPFAM" id="SSF56801">
    <property type="entry name" value="Acetyl-CoA synthetase-like"/>
    <property type="match status" value="1"/>
</dbReference>
<accession>A0A1F5AE00</accession>
<dbReference type="EMBL" id="MEYH01000026">
    <property type="protein sequence ID" value="OGD16722.1"/>
    <property type="molecule type" value="Genomic_DNA"/>
</dbReference>
<dbReference type="AlphaFoldDB" id="A0A1F5AE00"/>
<sequence length="724" mass="82459">MKLQTLNEMLRNSVNLYGDRTAFKVKKDGQFAPITYQEFYKKVEIFGSGLLSIGIEKFDHVGLVSDNRFEWIISDMAIIGLRAADVPCSGNSSSQDIYFKLSHSEAQATILEGETQFSNFCKIAKDLPKIKNIILYDRIKMFSKKEDTPEWTIPTNFEENGEISKKFEAEIELLIKNKNKYIFLSAEAKIFLEKYLEKNIGSMLKSFGSKDTASPTKDELLKRVVTLEKEYNKNHSLSIFSFDEINRFGEELLAKGDTKFSEISKTALPEDLVTIIYTSGTTADPKGVMLIHSNFIHNIRVTPPTQKLNKEDRYLSILPSWHIFERIAEYIALSTGASTAYSKPFKQILLPDLKAEKPTVMISVPRIWESVYKGVMDKAKKGSTLQKTIFNWAIGIGEKYKEAEGILNNTLPLFDRADYTSEEITQAKKMIKSLGWKYRLADKLVFKKIREVTGGELRFAISGGGALLETVDLFFNTVGIVVCEGYGLTETSPVLTARNPKDRIMFTVGPPLPEVEIKIVDKDNYDKELPNGEVGIVLTKGPMVMKGYYKNEEKTKEVIKDDWFNTGDLGKKTYSGKYLKLVGRIKDTIVLRGGENIEPHPLEDRLKESEYINMVIVVGQDKSRLGALIVPDFEALKIYTEEEDIKYKNIDELINHPKVLSLFQKEQKRLISKEHGFTPYETAMGIALLPHEFTMETGEMTETLKMKRFEIHKKYKKEIDRICG</sequence>
<comment type="caution">
    <text evidence="2">The sequence shown here is derived from an EMBL/GenBank/DDBJ whole genome shotgun (WGS) entry which is preliminary data.</text>
</comment>
<feature type="domain" description="AMP-dependent synthetase/ligase" evidence="1">
    <location>
        <begin position="247"/>
        <end position="549"/>
    </location>
</feature>
<dbReference type="STRING" id="1797291.A2V47_06940"/>
<dbReference type="InterPro" id="IPR052987">
    <property type="entry name" value="Chloroplast_AMP-bd_Enzymes"/>
</dbReference>
<evidence type="ECO:0000313" key="2">
    <source>
        <dbReference type="EMBL" id="OGD16722.1"/>
    </source>
</evidence>
<dbReference type="PANTHER" id="PTHR43813:SF1">
    <property type="entry name" value="ACYL-ACTIVATING ENZYME 16, CHLOROPLASTIC-RELATED"/>
    <property type="match status" value="1"/>
</dbReference>
<name>A0A1F5AE00_9BACT</name>
<dbReference type="InterPro" id="IPR000873">
    <property type="entry name" value="AMP-dep_synth/lig_dom"/>
</dbReference>
<evidence type="ECO:0000313" key="3">
    <source>
        <dbReference type="Proteomes" id="UP000177701"/>
    </source>
</evidence>
<dbReference type="Pfam" id="PF00501">
    <property type="entry name" value="AMP-binding"/>
    <property type="match status" value="2"/>
</dbReference>